<dbReference type="AlphaFoldDB" id="A0A0C3CZP0"/>
<name>A0A0C3CZP0_HEBCY</name>
<dbReference type="Proteomes" id="UP000053424">
    <property type="component" value="Unassembled WGS sequence"/>
</dbReference>
<dbReference type="HOGENOM" id="CLU_1652351_0_0_1"/>
<evidence type="ECO:0000256" key="1">
    <source>
        <dbReference type="SAM" id="Coils"/>
    </source>
</evidence>
<proteinExistence type="predicted"/>
<keyword evidence="3" id="KW-1185">Reference proteome</keyword>
<evidence type="ECO:0000313" key="3">
    <source>
        <dbReference type="Proteomes" id="UP000053424"/>
    </source>
</evidence>
<sequence length="160" mass="18274">MDEISQITEKAVIVGLHKIDMNTPADSIEKAAGKIRRAEQRSRGDSATSTALLLATKDLEERIAPLFQRWEEVKKENDELRDRLNTLHGERLAAKEKAKKARIAISDEREESQRLAQKVDTYRTLLKGRDGELDKLKTELEERDKKVYISPIISLSISFD</sequence>
<organism evidence="2 3">
    <name type="scientific">Hebeloma cylindrosporum</name>
    <dbReference type="NCBI Taxonomy" id="76867"/>
    <lineage>
        <taxon>Eukaryota</taxon>
        <taxon>Fungi</taxon>
        <taxon>Dikarya</taxon>
        <taxon>Basidiomycota</taxon>
        <taxon>Agaricomycotina</taxon>
        <taxon>Agaricomycetes</taxon>
        <taxon>Agaricomycetidae</taxon>
        <taxon>Agaricales</taxon>
        <taxon>Agaricineae</taxon>
        <taxon>Hymenogastraceae</taxon>
        <taxon>Hebeloma</taxon>
    </lineage>
</organism>
<keyword evidence="1" id="KW-0175">Coiled coil</keyword>
<dbReference type="OrthoDB" id="8062037at2759"/>
<reference evidence="2 3" key="1">
    <citation type="submission" date="2014-04" db="EMBL/GenBank/DDBJ databases">
        <authorList>
            <consortium name="DOE Joint Genome Institute"/>
            <person name="Kuo A."/>
            <person name="Gay G."/>
            <person name="Dore J."/>
            <person name="Kohler A."/>
            <person name="Nagy L.G."/>
            <person name="Floudas D."/>
            <person name="Copeland A."/>
            <person name="Barry K.W."/>
            <person name="Cichocki N."/>
            <person name="Veneault-Fourrey C."/>
            <person name="LaButti K."/>
            <person name="Lindquist E.A."/>
            <person name="Lipzen A."/>
            <person name="Lundell T."/>
            <person name="Morin E."/>
            <person name="Murat C."/>
            <person name="Sun H."/>
            <person name="Tunlid A."/>
            <person name="Henrissat B."/>
            <person name="Grigoriev I.V."/>
            <person name="Hibbett D.S."/>
            <person name="Martin F."/>
            <person name="Nordberg H.P."/>
            <person name="Cantor M.N."/>
            <person name="Hua S.X."/>
        </authorList>
    </citation>
    <scope>NUCLEOTIDE SEQUENCE [LARGE SCALE GENOMIC DNA]</scope>
    <source>
        <strain evidence="3">h7</strain>
    </source>
</reference>
<evidence type="ECO:0000313" key="2">
    <source>
        <dbReference type="EMBL" id="KIM49609.1"/>
    </source>
</evidence>
<feature type="coiled-coil region" evidence="1">
    <location>
        <begin position="70"/>
        <end position="118"/>
    </location>
</feature>
<accession>A0A0C3CZP0</accession>
<protein>
    <submittedName>
        <fullName evidence="2">Uncharacterized protein</fullName>
    </submittedName>
</protein>
<reference evidence="3" key="2">
    <citation type="submission" date="2015-01" db="EMBL/GenBank/DDBJ databases">
        <title>Evolutionary Origins and Diversification of the Mycorrhizal Mutualists.</title>
        <authorList>
            <consortium name="DOE Joint Genome Institute"/>
            <consortium name="Mycorrhizal Genomics Consortium"/>
            <person name="Kohler A."/>
            <person name="Kuo A."/>
            <person name="Nagy L.G."/>
            <person name="Floudas D."/>
            <person name="Copeland A."/>
            <person name="Barry K.W."/>
            <person name="Cichocki N."/>
            <person name="Veneault-Fourrey C."/>
            <person name="LaButti K."/>
            <person name="Lindquist E.A."/>
            <person name="Lipzen A."/>
            <person name="Lundell T."/>
            <person name="Morin E."/>
            <person name="Murat C."/>
            <person name="Riley R."/>
            <person name="Ohm R."/>
            <person name="Sun H."/>
            <person name="Tunlid A."/>
            <person name="Henrissat B."/>
            <person name="Grigoriev I.V."/>
            <person name="Hibbett D.S."/>
            <person name="Martin F."/>
        </authorList>
    </citation>
    <scope>NUCLEOTIDE SEQUENCE [LARGE SCALE GENOMIC DNA]</scope>
    <source>
        <strain evidence="3">h7</strain>
    </source>
</reference>
<dbReference type="EMBL" id="KN831768">
    <property type="protein sequence ID" value="KIM49609.1"/>
    <property type="molecule type" value="Genomic_DNA"/>
</dbReference>
<gene>
    <name evidence="2" type="ORF">M413DRAFT_112695</name>
</gene>